<dbReference type="SUPFAM" id="SSF53383">
    <property type="entry name" value="PLP-dependent transferases"/>
    <property type="match status" value="1"/>
</dbReference>
<keyword evidence="2 3" id="KW-0663">Pyridoxal phosphate</keyword>
<evidence type="ECO:0000256" key="3">
    <source>
        <dbReference type="RuleBase" id="RU004508"/>
    </source>
</evidence>
<dbReference type="PIRSF" id="PIRSF000390">
    <property type="entry name" value="PLP_StrS"/>
    <property type="match status" value="1"/>
</dbReference>
<organism evidence="4 5">
    <name type="scientific">Candidatus Giovannonibacteria bacterium GW2011_GWA1_44_25</name>
    <dbReference type="NCBI Taxonomy" id="1618645"/>
    <lineage>
        <taxon>Bacteria</taxon>
        <taxon>Candidatus Giovannoniibacteriota</taxon>
    </lineage>
</organism>
<comment type="caution">
    <text evidence="4">The sequence shown here is derived from an EMBL/GenBank/DDBJ whole genome shotgun (WGS) entry which is preliminary data.</text>
</comment>
<name>A0A0G1IMN7_9BACT</name>
<dbReference type="InterPro" id="IPR000653">
    <property type="entry name" value="DegT/StrS_aminotransferase"/>
</dbReference>
<dbReference type="CDD" id="cd00616">
    <property type="entry name" value="AHBA_syn"/>
    <property type="match status" value="1"/>
</dbReference>
<evidence type="ECO:0000256" key="1">
    <source>
        <dbReference type="PIRSR" id="PIRSR000390-1"/>
    </source>
</evidence>
<dbReference type="EMBL" id="LCIR01000001">
    <property type="protein sequence ID" value="KKT60415.1"/>
    <property type="molecule type" value="Genomic_DNA"/>
</dbReference>
<dbReference type="Pfam" id="PF01041">
    <property type="entry name" value="DegT_DnrJ_EryC1"/>
    <property type="match status" value="1"/>
</dbReference>
<accession>A0A0G1IMN7</accession>
<evidence type="ECO:0000313" key="4">
    <source>
        <dbReference type="EMBL" id="KKT60415.1"/>
    </source>
</evidence>
<dbReference type="Gene3D" id="3.40.640.10">
    <property type="entry name" value="Type I PLP-dependent aspartate aminotransferase-like (Major domain)"/>
    <property type="match status" value="1"/>
</dbReference>
<keyword evidence="4" id="KW-0808">Transferase</keyword>
<dbReference type="AlphaFoldDB" id="A0A0G1IMN7"/>
<evidence type="ECO:0000256" key="2">
    <source>
        <dbReference type="PIRSR" id="PIRSR000390-2"/>
    </source>
</evidence>
<protein>
    <submittedName>
        <fullName evidence="4">DegT/DnrJ/EryC1/StrS aminotransferase family protein</fullName>
    </submittedName>
</protein>
<reference evidence="4 5" key="1">
    <citation type="journal article" date="2015" name="Nature">
        <title>rRNA introns, odd ribosomes, and small enigmatic genomes across a large radiation of phyla.</title>
        <authorList>
            <person name="Brown C.T."/>
            <person name="Hug L.A."/>
            <person name="Thomas B.C."/>
            <person name="Sharon I."/>
            <person name="Castelle C.J."/>
            <person name="Singh A."/>
            <person name="Wilkins M.J."/>
            <person name="Williams K.H."/>
            <person name="Banfield J.F."/>
        </authorList>
    </citation>
    <scope>NUCLEOTIDE SEQUENCE [LARGE SCALE GENOMIC DNA]</scope>
</reference>
<keyword evidence="4" id="KW-0032">Aminotransferase</keyword>
<dbReference type="InterPro" id="IPR015421">
    <property type="entry name" value="PyrdxlP-dep_Trfase_major"/>
</dbReference>
<comment type="similarity">
    <text evidence="3">Belongs to the DegT/DnrJ/EryC1 family.</text>
</comment>
<dbReference type="InterPro" id="IPR015424">
    <property type="entry name" value="PyrdxlP-dep_Trfase"/>
</dbReference>
<dbReference type="PANTHER" id="PTHR30244">
    <property type="entry name" value="TRANSAMINASE"/>
    <property type="match status" value="1"/>
</dbReference>
<dbReference type="GO" id="GO:0030170">
    <property type="term" value="F:pyridoxal phosphate binding"/>
    <property type="evidence" value="ECO:0007669"/>
    <property type="project" value="TreeGrafter"/>
</dbReference>
<feature type="modified residue" description="N6-(pyridoxal phosphate)lysine" evidence="2">
    <location>
        <position position="188"/>
    </location>
</feature>
<dbReference type="GO" id="GO:0000271">
    <property type="term" value="P:polysaccharide biosynthetic process"/>
    <property type="evidence" value="ECO:0007669"/>
    <property type="project" value="TreeGrafter"/>
</dbReference>
<sequence length="367" mass="41549">MFGKNIPQMEPWFDEAEGQALLDFMKNNRWNISSVSEFEKRLADFTGAKYAAMSVNGTVTLALALLALDIKPGDEVLAPALTMIATPNACRLIGVRPILVDVDPETLCMDLKKAEEALTPKTKAIMYVPLNGRSGDMDAAVKFAKDRNLFLVEDAAQALGSYFKGNRWSKKHLGTFGDFGSFSFDFHKLISTGQGGALVTNNEAIYNKIKLLKDFGRAPGQQDIHDFIGWNFKPSNILALIGVEQFKKIPWRINRKREIYKYYHDNLSQIQDIEFVETDLNLTTPWFVDIFVAEPKKLMDFLEKKGIGTRLFYPAINTQKIYRDEYVGKGFPVAERYGSRGLWLPSSSKLTDEELKYTVELVKSYYA</sequence>
<evidence type="ECO:0000313" key="5">
    <source>
        <dbReference type="Proteomes" id="UP000034087"/>
    </source>
</evidence>
<proteinExistence type="inferred from homology"/>
<dbReference type="Proteomes" id="UP000034087">
    <property type="component" value="Unassembled WGS sequence"/>
</dbReference>
<dbReference type="InterPro" id="IPR015422">
    <property type="entry name" value="PyrdxlP-dep_Trfase_small"/>
</dbReference>
<gene>
    <name evidence="4" type="ORF">UW53_C0001G0065</name>
</gene>
<feature type="active site" description="Proton acceptor" evidence="1">
    <location>
        <position position="188"/>
    </location>
</feature>
<dbReference type="Gene3D" id="3.90.1150.10">
    <property type="entry name" value="Aspartate Aminotransferase, domain 1"/>
    <property type="match status" value="1"/>
</dbReference>
<dbReference type="PANTHER" id="PTHR30244:SF34">
    <property type="entry name" value="DTDP-4-AMINO-4,6-DIDEOXYGALACTOSE TRANSAMINASE"/>
    <property type="match status" value="1"/>
</dbReference>
<dbReference type="GO" id="GO:0008483">
    <property type="term" value="F:transaminase activity"/>
    <property type="evidence" value="ECO:0007669"/>
    <property type="project" value="UniProtKB-KW"/>
</dbReference>